<reference evidence="1 2" key="1">
    <citation type="submission" date="2024-01" db="EMBL/GenBank/DDBJ databases">
        <authorList>
            <person name="Allen C."/>
            <person name="Tagirdzhanova G."/>
        </authorList>
    </citation>
    <scope>NUCLEOTIDE SEQUENCE [LARGE SCALE GENOMIC DNA]</scope>
</reference>
<comment type="caution">
    <text evidence="1">The sequence shown here is derived from an EMBL/GenBank/DDBJ whole genome shotgun (WGS) entry which is preliminary data.</text>
</comment>
<accession>A0ABP0CM57</accession>
<proteinExistence type="predicted"/>
<protein>
    <recommendedName>
        <fullName evidence="3">TLDc domain-containing protein</fullName>
    </recommendedName>
</protein>
<dbReference type="Proteomes" id="UP001642482">
    <property type="component" value="Unassembled WGS sequence"/>
</dbReference>
<keyword evidence="2" id="KW-1185">Reference proteome</keyword>
<evidence type="ECO:0008006" key="3">
    <source>
        <dbReference type="Google" id="ProtNLM"/>
    </source>
</evidence>
<dbReference type="EMBL" id="CAWUHD010000119">
    <property type="protein sequence ID" value="CAK7233209.1"/>
    <property type="molecule type" value="Genomic_DNA"/>
</dbReference>
<name>A0ABP0CM57_9PEZI</name>
<organism evidence="1 2">
    <name type="scientific">Sporothrix eucalyptigena</name>
    <dbReference type="NCBI Taxonomy" id="1812306"/>
    <lineage>
        <taxon>Eukaryota</taxon>
        <taxon>Fungi</taxon>
        <taxon>Dikarya</taxon>
        <taxon>Ascomycota</taxon>
        <taxon>Pezizomycotina</taxon>
        <taxon>Sordariomycetes</taxon>
        <taxon>Sordariomycetidae</taxon>
        <taxon>Ophiostomatales</taxon>
        <taxon>Ophiostomataceae</taxon>
        <taxon>Sporothrix</taxon>
    </lineage>
</organism>
<evidence type="ECO:0000313" key="2">
    <source>
        <dbReference type="Proteomes" id="UP001642482"/>
    </source>
</evidence>
<gene>
    <name evidence="1" type="ORF">SEUCBS140593_008526</name>
</gene>
<evidence type="ECO:0000313" key="1">
    <source>
        <dbReference type="EMBL" id="CAK7233209.1"/>
    </source>
</evidence>
<sequence length="653" mass="74002">MAMGLWQDIQGYVLFPLGILLTALWNTLGHPIETFYVLLSVFDQRHYNRHIDFKVNRYYSRLTRARMQADLRSALVNTFNNPRDAIVAALGQAVSRWRRWCQRNKGPLYSLFDDYAVEVVDATTRRKTKVWTQDRFAAFVASRLGGDDSGSGVAPILWRSFCYSALYPFTLSLSVTENLAEDRQLGLDDWVQAVALLATNAANKIDVGRSMYAATGSSIWNQFFSFAVRLDNATSDDNDNNTTQSVLEQVAYVASCRLPLDYAMRGPQLQQILPYVRKLVTDAECEPLSTTDFAINYQDMVCLFGAVLQVHKPDINAVRTSRRLEDNRDLGLATDIDRATHLAVAKEILAVAGIYEDDHGDSTISYKQYDILWNKFYLRMDDPWHWGEDWSFDHELDLLWRSLFSVFAVDDLKRLNHNNLGEDETPEHPPPPLILQALDFLYPLPSYACTCQSRRKNTLQYTTEAGGLSRDGIVAALTESYCPKFVVVYGHTTRNSPQPVIFTVIMSSPLWYTFYNGRTDDFFVDDKHLLIEIAPHARVLQYQPTKRKYKKTTFADLVVFDEAADTISFGSRSGLILNLATGVATLSSAADEEPGHYIEIPAGPHTETPKAVASPMAWTTTMHITKLEVYKTPNEVDQDLAIKRGIRRSSRLQ</sequence>